<dbReference type="Proteomes" id="UP000029964">
    <property type="component" value="Unassembled WGS sequence"/>
</dbReference>
<keyword evidence="3" id="KW-0560">Oxidoreductase</keyword>
<evidence type="ECO:0000256" key="1">
    <source>
        <dbReference type="ARBA" id="ARBA00006484"/>
    </source>
</evidence>
<dbReference type="PROSITE" id="PS00061">
    <property type="entry name" value="ADH_SHORT"/>
    <property type="match status" value="1"/>
</dbReference>
<dbReference type="PANTHER" id="PTHR43618">
    <property type="entry name" value="7-ALPHA-HYDROXYSTEROID DEHYDROGENASE"/>
    <property type="match status" value="1"/>
</dbReference>
<evidence type="ECO:0000313" key="6">
    <source>
        <dbReference type="Proteomes" id="UP000029964"/>
    </source>
</evidence>
<accession>A0A086SWS3</accession>
<dbReference type="GO" id="GO:0016491">
    <property type="term" value="F:oxidoreductase activity"/>
    <property type="evidence" value="ECO:0007669"/>
    <property type="project" value="UniProtKB-KW"/>
</dbReference>
<reference evidence="6" key="1">
    <citation type="journal article" date="2014" name="Genome Announc.">
        <title>Genome sequence and annotation of Acremonium chrysogenum, producer of the beta-lactam antibiotic cephalosporin C.</title>
        <authorList>
            <person name="Terfehr D."/>
            <person name="Dahlmann T.A."/>
            <person name="Specht T."/>
            <person name="Zadra I."/>
            <person name="Kuernsteiner H."/>
            <person name="Kueck U."/>
        </authorList>
    </citation>
    <scope>NUCLEOTIDE SEQUENCE [LARGE SCALE GENOMIC DNA]</scope>
    <source>
        <strain evidence="6">ATCC 11550 / CBS 779.69 / DSM 880 / IAM 14645 / JCM 23072 / IMI 49137</strain>
    </source>
</reference>
<dbReference type="InterPro" id="IPR036291">
    <property type="entry name" value="NAD(P)-bd_dom_sf"/>
</dbReference>
<dbReference type="FunFam" id="3.40.50.720:FF:000084">
    <property type="entry name" value="Short-chain dehydrogenase reductase"/>
    <property type="match status" value="1"/>
</dbReference>
<dbReference type="SUPFAM" id="SSF51735">
    <property type="entry name" value="NAD(P)-binding Rossmann-fold domains"/>
    <property type="match status" value="1"/>
</dbReference>
<organism evidence="5 6">
    <name type="scientific">Hapsidospora chrysogenum (strain ATCC 11550 / CBS 779.69 / DSM 880 / IAM 14645 / JCM 23072 / IMI 49137)</name>
    <name type="common">Acremonium chrysogenum</name>
    <dbReference type="NCBI Taxonomy" id="857340"/>
    <lineage>
        <taxon>Eukaryota</taxon>
        <taxon>Fungi</taxon>
        <taxon>Dikarya</taxon>
        <taxon>Ascomycota</taxon>
        <taxon>Pezizomycotina</taxon>
        <taxon>Sordariomycetes</taxon>
        <taxon>Hypocreomycetidae</taxon>
        <taxon>Hypocreales</taxon>
        <taxon>Bionectriaceae</taxon>
        <taxon>Hapsidospora</taxon>
    </lineage>
</organism>
<comment type="similarity">
    <text evidence="1">Belongs to the short-chain dehydrogenases/reductases (SDR) family.</text>
</comment>
<dbReference type="AlphaFoldDB" id="A0A086SWS3"/>
<evidence type="ECO:0000256" key="3">
    <source>
        <dbReference type="ARBA" id="ARBA00023002"/>
    </source>
</evidence>
<gene>
    <name evidence="5" type="ORF">ACRE_077310</name>
</gene>
<protein>
    <submittedName>
        <fullName evidence="5">Rhamnolipids biosynthesis 3-oxoacyl-[acyl-carrier-protein] reductase-like protein</fullName>
    </submittedName>
</protein>
<sequence>MDANSLFNVKDKTVLITGGAKGIGRMIAEGFVANGARVYITGRDAKALDQAAADLAPLARTAGTAAPVALPADLQRLDACEALAARLAELEAHRGGLHVLVNNAGATWGADIDSYPDSAWSKVLTLNLQRVFTLTQLCLPLLEKAATPRDPARVVHVGSIDGIRVPSLGSYAYSASKAGLHHLSRHLARDLGPRHITSNVLACGPFETKMMKATLESMGDYIRGENPVGRIGEPADVAGAALFLASKAGAFCNGATIRLDGGLSLVSKL</sequence>
<dbReference type="SMART" id="SM00822">
    <property type="entry name" value="PKS_KR"/>
    <property type="match status" value="1"/>
</dbReference>
<comment type="caution">
    <text evidence="5">The sequence shown here is derived from an EMBL/GenBank/DDBJ whole genome shotgun (WGS) entry which is preliminary data.</text>
</comment>
<dbReference type="InterPro" id="IPR002347">
    <property type="entry name" value="SDR_fam"/>
</dbReference>
<evidence type="ECO:0000259" key="4">
    <source>
        <dbReference type="SMART" id="SM00822"/>
    </source>
</evidence>
<dbReference type="PRINTS" id="PR00080">
    <property type="entry name" value="SDRFAMILY"/>
</dbReference>
<dbReference type="STRING" id="857340.A0A086SWS3"/>
<evidence type="ECO:0000313" key="5">
    <source>
        <dbReference type="EMBL" id="KFH41555.1"/>
    </source>
</evidence>
<feature type="domain" description="Ketoreductase" evidence="4">
    <location>
        <begin position="12"/>
        <end position="209"/>
    </location>
</feature>
<name>A0A086SWS3_HAPC1</name>
<dbReference type="InterPro" id="IPR052178">
    <property type="entry name" value="Sec_Metab_Biosynth_SDR"/>
</dbReference>
<dbReference type="Gene3D" id="3.40.50.720">
    <property type="entry name" value="NAD(P)-binding Rossmann-like Domain"/>
    <property type="match status" value="1"/>
</dbReference>
<dbReference type="InterPro" id="IPR057326">
    <property type="entry name" value="KR_dom"/>
</dbReference>
<keyword evidence="2" id="KW-0521">NADP</keyword>
<dbReference type="Pfam" id="PF13561">
    <property type="entry name" value="adh_short_C2"/>
    <property type="match status" value="1"/>
</dbReference>
<evidence type="ECO:0000256" key="2">
    <source>
        <dbReference type="ARBA" id="ARBA00022857"/>
    </source>
</evidence>
<dbReference type="PRINTS" id="PR00081">
    <property type="entry name" value="GDHRDH"/>
</dbReference>
<keyword evidence="6" id="KW-1185">Reference proteome</keyword>
<dbReference type="PANTHER" id="PTHR43618:SF17">
    <property type="entry name" value="RHAMNOLIPIDS BIOSYNTHESIS 3-OXOACYL-[ACYL-CARRIER-PROTEIN] REDUCTASE"/>
    <property type="match status" value="1"/>
</dbReference>
<dbReference type="InterPro" id="IPR020904">
    <property type="entry name" value="Sc_DH/Rdtase_CS"/>
</dbReference>
<proteinExistence type="inferred from homology"/>
<dbReference type="OrthoDB" id="294295at2759"/>
<dbReference type="EMBL" id="JPKY01000124">
    <property type="protein sequence ID" value="KFH41555.1"/>
    <property type="molecule type" value="Genomic_DNA"/>
</dbReference>
<dbReference type="HOGENOM" id="CLU_010194_1_1_1"/>